<evidence type="ECO:0000256" key="2">
    <source>
        <dbReference type="ARBA" id="ARBA00023125"/>
    </source>
</evidence>
<evidence type="ECO:0000313" key="8">
    <source>
        <dbReference type="Proteomes" id="UP000289465"/>
    </source>
</evidence>
<dbReference type="InterPro" id="IPR029016">
    <property type="entry name" value="GAF-like_dom_sf"/>
</dbReference>
<dbReference type="Proteomes" id="UP001456224">
    <property type="component" value="Chromosome"/>
</dbReference>
<sequence>MNARFEDNAVTDEGRTGTQMIHRCAKLLTLITTNNRVGMRLVDLYKAADFSRPTAHRILQALVTERLVRQDGRTKKYFLGSLVYEMGLAAAPQFDLRDVCLPFLQRVAEATGDTAFLTIRSGFDGVCAARAEGAYPVKAFVTDVGRHRPLNIGGGAIALLSCFEDDEIERIYQANKARLDRDYPRFDTATMWHHIAHVRRKGYFINEVLEVQEILSLAMPIFDRHGLPVGALSVSALKKRLAGSFLREKVEILTNTVREIQAELQAESREDEA</sequence>
<dbReference type="PANTHER" id="PTHR30136:SF39">
    <property type="entry name" value="TRANSCRIPTIONAL REGULATORY PROTEIN"/>
    <property type="match status" value="1"/>
</dbReference>
<keyword evidence="2" id="KW-0238">DNA-binding</keyword>
<dbReference type="InterPro" id="IPR050707">
    <property type="entry name" value="HTH_MetabolicPath_Reg"/>
</dbReference>
<dbReference type="SMART" id="SM00346">
    <property type="entry name" value="HTH_ICLR"/>
    <property type="match status" value="1"/>
</dbReference>
<dbReference type="InterPro" id="IPR036388">
    <property type="entry name" value="WH-like_DNA-bd_sf"/>
</dbReference>
<dbReference type="SUPFAM" id="SSF46785">
    <property type="entry name" value="Winged helix' DNA-binding domain"/>
    <property type="match status" value="1"/>
</dbReference>
<gene>
    <name evidence="6" type="primary">allR_2</name>
    <name evidence="6" type="ORF">AVE30378_02751</name>
    <name evidence="7" type="ORF">WHX56_07035</name>
</gene>
<dbReference type="RefSeq" id="WP_129241461.1">
    <property type="nucleotide sequence ID" value="NZ_CP148753.1"/>
</dbReference>
<dbReference type="PANTHER" id="PTHR30136">
    <property type="entry name" value="HELIX-TURN-HELIX TRANSCRIPTIONAL REGULATOR, ICLR FAMILY"/>
    <property type="match status" value="1"/>
</dbReference>
<name>A0A446CIX6_9BURK</name>
<keyword evidence="1" id="KW-0805">Transcription regulation</keyword>
<evidence type="ECO:0000259" key="5">
    <source>
        <dbReference type="PROSITE" id="PS51078"/>
    </source>
</evidence>
<keyword evidence="3" id="KW-0804">Transcription</keyword>
<dbReference type="EMBL" id="UFQC01000013">
    <property type="protein sequence ID" value="SSW67867.1"/>
    <property type="molecule type" value="Genomic_DNA"/>
</dbReference>
<dbReference type="Proteomes" id="UP000289465">
    <property type="component" value="Unassembled WGS sequence"/>
</dbReference>
<evidence type="ECO:0000313" key="7">
    <source>
        <dbReference type="EMBL" id="WXR75250.1"/>
    </source>
</evidence>
<evidence type="ECO:0000313" key="9">
    <source>
        <dbReference type="Proteomes" id="UP001456224"/>
    </source>
</evidence>
<organism evidence="6 8">
    <name type="scientific">Achromobacter veterisilvae</name>
    <dbReference type="NCBI Taxonomy" id="2069367"/>
    <lineage>
        <taxon>Bacteria</taxon>
        <taxon>Pseudomonadati</taxon>
        <taxon>Pseudomonadota</taxon>
        <taxon>Betaproteobacteria</taxon>
        <taxon>Burkholderiales</taxon>
        <taxon>Alcaligenaceae</taxon>
        <taxon>Achromobacter</taxon>
    </lineage>
</organism>
<keyword evidence="9" id="KW-1185">Reference proteome</keyword>
<feature type="domain" description="HTH iclR-type" evidence="4">
    <location>
        <begin position="18"/>
        <end position="81"/>
    </location>
</feature>
<evidence type="ECO:0000256" key="3">
    <source>
        <dbReference type="ARBA" id="ARBA00023163"/>
    </source>
</evidence>
<dbReference type="PROSITE" id="PS51077">
    <property type="entry name" value="HTH_ICLR"/>
    <property type="match status" value="1"/>
</dbReference>
<dbReference type="GO" id="GO:0045892">
    <property type="term" value="P:negative regulation of DNA-templated transcription"/>
    <property type="evidence" value="ECO:0007669"/>
    <property type="project" value="TreeGrafter"/>
</dbReference>
<dbReference type="Pfam" id="PF01614">
    <property type="entry name" value="IclR_C"/>
    <property type="match status" value="1"/>
</dbReference>
<evidence type="ECO:0000313" key="6">
    <source>
        <dbReference type="EMBL" id="SSW67867.1"/>
    </source>
</evidence>
<evidence type="ECO:0000259" key="4">
    <source>
        <dbReference type="PROSITE" id="PS51077"/>
    </source>
</evidence>
<dbReference type="SUPFAM" id="SSF55781">
    <property type="entry name" value="GAF domain-like"/>
    <property type="match status" value="1"/>
</dbReference>
<dbReference type="GO" id="GO:0003677">
    <property type="term" value="F:DNA binding"/>
    <property type="evidence" value="ECO:0007669"/>
    <property type="project" value="UniProtKB-KW"/>
</dbReference>
<dbReference type="Gene3D" id="3.30.450.40">
    <property type="match status" value="1"/>
</dbReference>
<evidence type="ECO:0000256" key="1">
    <source>
        <dbReference type="ARBA" id="ARBA00023015"/>
    </source>
</evidence>
<accession>A0A446CIX6</accession>
<feature type="domain" description="IclR-ED" evidence="5">
    <location>
        <begin position="82"/>
        <end position="266"/>
    </location>
</feature>
<protein>
    <submittedName>
        <fullName evidence="6">HTH-type transcriptional repressor AllR</fullName>
    </submittedName>
    <submittedName>
        <fullName evidence="7">IclR family transcriptional regulator</fullName>
    </submittedName>
</protein>
<dbReference type="InterPro" id="IPR014757">
    <property type="entry name" value="Tscrpt_reg_IclR_C"/>
</dbReference>
<dbReference type="PROSITE" id="PS51078">
    <property type="entry name" value="ICLR_ED"/>
    <property type="match status" value="1"/>
</dbReference>
<dbReference type="Pfam" id="PF09339">
    <property type="entry name" value="HTH_IclR"/>
    <property type="match status" value="1"/>
</dbReference>
<dbReference type="AlphaFoldDB" id="A0A446CIX6"/>
<dbReference type="Gene3D" id="1.10.10.10">
    <property type="entry name" value="Winged helix-like DNA-binding domain superfamily/Winged helix DNA-binding domain"/>
    <property type="match status" value="1"/>
</dbReference>
<proteinExistence type="predicted"/>
<dbReference type="InterPro" id="IPR036390">
    <property type="entry name" value="WH_DNA-bd_sf"/>
</dbReference>
<reference evidence="6 8" key="1">
    <citation type="submission" date="2018-07" db="EMBL/GenBank/DDBJ databases">
        <authorList>
            <person name="Peeters C."/>
        </authorList>
    </citation>
    <scope>NUCLEOTIDE SEQUENCE [LARGE SCALE GENOMIC DNA]</scope>
    <source>
        <strain evidence="6 8">LMG 30378</strain>
    </source>
</reference>
<dbReference type="OrthoDB" id="9807558at2"/>
<reference evidence="7 9" key="2">
    <citation type="submission" date="2024-03" db="EMBL/GenBank/DDBJ databases">
        <title>Reference genomes for the five species model microbial community.</title>
        <authorList>
            <person name="Padfield D."/>
        </authorList>
    </citation>
    <scope>NUCLEOTIDE SEQUENCE [LARGE SCALE GENOMIC DNA]</scope>
    <source>
        <strain evidence="7 9">AB1</strain>
    </source>
</reference>
<dbReference type="InterPro" id="IPR005471">
    <property type="entry name" value="Tscrpt_reg_IclR_N"/>
</dbReference>
<dbReference type="EMBL" id="CP148753">
    <property type="protein sequence ID" value="WXR75250.1"/>
    <property type="molecule type" value="Genomic_DNA"/>
</dbReference>
<dbReference type="GO" id="GO:0003700">
    <property type="term" value="F:DNA-binding transcription factor activity"/>
    <property type="evidence" value="ECO:0007669"/>
    <property type="project" value="TreeGrafter"/>
</dbReference>